<dbReference type="Gene3D" id="2.20.200.10">
    <property type="entry name" value="Outer membrane efflux proteins (OEP)"/>
    <property type="match status" value="1"/>
</dbReference>
<keyword evidence="3" id="KW-0175">Coiled coil</keyword>
<feature type="coiled-coil region" evidence="3">
    <location>
        <begin position="219"/>
        <end position="246"/>
    </location>
</feature>
<name>A0ABQ0K218_9BACT</name>
<comment type="similarity">
    <text evidence="1 2">Belongs to the outer membrane factor (OMF) (TC 1.B.17) family.</text>
</comment>
<comment type="subcellular location">
    <subcellularLocation>
        <location evidence="2">Cell membrane</location>
        <topology evidence="2">Lipid-anchor</topology>
    </subcellularLocation>
</comment>
<dbReference type="InterPro" id="IPR010131">
    <property type="entry name" value="MdtP/NodT-like"/>
</dbReference>
<keyword evidence="2" id="KW-0812">Transmembrane</keyword>
<evidence type="ECO:0000256" key="3">
    <source>
        <dbReference type="SAM" id="Coils"/>
    </source>
</evidence>
<keyword evidence="2" id="KW-0449">Lipoprotein</keyword>
<keyword evidence="5" id="KW-1185">Reference proteome</keyword>
<dbReference type="PANTHER" id="PTHR30203">
    <property type="entry name" value="OUTER MEMBRANE CATION EFFLUX PROTEIN"/>
    <property type="match status" value="1"/>
</dbReference>
<comment type="caution">
    <text evidence="4">The sequence shown here is derived from an EMBL/GenBank/DDBJ whole genome shotgun (WGS) entry which is preliminary data.</text>
</comment>
<gene>
    <name evidence="4" type="ORF">BROSI_A3325</name>
</gene>
<keyword evidence="2" id="KW-0564">Palmitate</keyword>
<sequence length="468" mass="51222">MTLNVNVKFVLPVVATVLSGCAVGPNYVRPDIKAPTSWKASEKDRATLWPQAEWWKNFSDSKLERLVNAVLKNNYDIKSAISRIDQARALAKIAGSGLFPSVNAKSGTNRDQRSTTIARGGRVRTSNLYTMQTTASYELDIWGKNRMTAKAAKARIESSIYDWQGIRLALTAEAATTYFQFLVLNDRLEIAHKITEAQRGIMDIIEKRYRTGMVSGLDLAQAKANLASVEATISAIEQQKKQILNAIAVLAGENPGDIEIKNGSLMLAVIPVSIPEGLPSGLLERRPDINEAEAELIAANADMRVAKAALFPSITLTAQGGYASQNLSSLINPASTLYSLGANIAATVFQGYRLSGEYERIKARYQELIYNYQKAMISAFSDVENALIAVKKLDEQEILSTEAVDHAQKAYNISGVQYKHGLVDYTTVLQTEAALLNNRNTQILTRLNRLIALTGLYKALGGGFEGKI</sequence>
<protein>
    <submittedName>
        <fullName evidence="4">Outer membrane protein</fullName>
    </submittedName>
</protein>
<dbReference type="PANTHER" id="PTHR30203:SF33">
    <property type="entry name" value="BLR4455 PROTEIN"/>
    <property type="match status" value="1"/>
</dbReference>
<dbReference type="NCBIfam" id="TIGR01845">
    <property type="entry name" value="outer_NodT"/>
    <property type="match status" value="1"/>
</dbReference>
<evidence type="ECO:0000256" key="2">
    <source>
        <dbReference type="RuleBase" id="RU362097"/>
    </source>
</evidence>
<keyword evidence="2" id="KW-1134">Transmembrane beta strand</keyword>
<evidence type="ECO:0000313" key="5">
    <source>
        <dbReference type="Proteomes" id="UP000032309"/>
    </source>
</evidence>
<evidence type="ECO:0000313" key="4">
    <source>
        <dbReference type="EMBL" id="GAN34782.1"/>
    </source>
</evidence>
<dbReference type="SUPFAM" id="SSF56954">
    <property type="entry name" value="Outer membrane efflux proteins (OEP)"/>
    <property type="match status" value="1"/>
</dbReference>
<dbReference type="InterPro" id="IPR003423">
    <property type="entry name" value="OMP_efflux"/>
</dbReference>
<accession>A0ABQ0K218</accession>
<dbReference type="Gene3D" id="1.20.1600.10">
    <property type="entry name" value="Outer membrane efflux proteins (OEP)"/>
    <property type="match status" value="1"/>
</dbReference>
<dbReference type="EMBL" id="BAFN01000001">
    <property type="protein sequence ID" value="GAN34782.1"/>
    <property type="molecule type" value="Genomic_DNA"/>
</dbReference>
<dbReference type="Pfam" id="PF02321">
    <property type="entry name" value="OEP"/>
    <property type="match status" value="2"/>
</dbReference>
<keyword evidence="2" id="KW-0472">Membrane</keyword>
<evidence type="ECO:0000256" key="1">
    <source>
        <dbReference type="ARBA" id="ARBA00007613"/>
    </source>
</evidence>
<proteinExistence type="inferred from homology"/>
<dbReference type="RefSeq" id="WP_052564737.1">
    <property type="nucleotide sequence ID" value="NZ_BAFN01000001.1"/>
</dbReference>
<organism evidence="4 5">
    <name type="scientific">Candidatus Brocadia sinica JPN1</name>
    <dbReference type="NCBI Taxonomy" id="1197129"/>
    <lineage>
        <taxon>Bacteria</taxon>
        <taxon>Pseudomonadati</taxon>
        <taxon>Planctomycetota</taxon>
        <taxon>Candidatus Brocadiia</taxon>
        <taxon>Candidatus Brocadiales</taxon>
        <taxon>Candidatus Brocadiaceae</taxon>
        <taxon>Candidatus Brocadia</taxon>
    </lineage>
</organism>
<dbReference type="Proteomes" id="UP000032309">
    <property type="component" value="Unassembled WGS sequence"/>
</dbReference>
<reference evidence="5" key="1">
    <citation type="journal article" date="2015" name="Genome Announc.">
        <title>Draft Genome Sequence of an Anaerobic Ammonium-Oxidizing Bacterium, "Candidatus Brocadia sinica".</title>
        <authorList>
            <person name="Oshiki M."/>
            <person name="Shinyako-Hata K."/>
            <person name="Satoh H."/>
            <person name="Okabe S."/>
        </authorList>
    </citation>
    <scope>NUCLEOTIDE SEQUENCE [LARGE SCALE GENOMIC DNA]</scope>
    <source>
        <strain evidence="5">JPN1</strain>
    </source>
</reference>